<evidence type="ECO:0000313" key="2">
    <source>
        <dbReference type="Proteomes" id="UP000095463"/>
    </source>
</evidence>
<accession>A0A1E5XW09</accession>
<keyword evidence="2" id="KW-1185">Reference proteome</keyword>
<dbReference type="EMBL" id="LAJE02000056">
    <property type="protein sequence ID" value="OEO32769.1"/>
    <property type="molecule type" value="Genomic_DNA"/>
</dbReference>
<proteinExistence type="predicted"/>
<name>A0A1E5XW09_9HYPH</name>
<gene>
    <name evidence="1" type="ORF">VW23_009995</name>
</gene>
<dbReference type="AlphaFoldDB" id="A0A1E5XW09"/>
<comment type="caution">
    <text evidence="1">The sequence shown here is derived from an EMBL/GenBank/DDBJ whole genome shotgun (WGS) entry which is preliminary data.</text>
</comment>
<sequence>MSTPDSLRPIPHPSARLVDADGAITKPWYDWLNQLAGKLAELTPLEASATYDPPLLADGAGATTDVTVPGAALGDFATAAFSLTTAGITITAWVSAPNTVSVRFQNETGMPLDYGSGRLTARVYK</sequence>
<dbReference type="RefSeq" id="WP_069908104.1">
    <property type="nucleotide sequence ID" value="NZ_LAJE02000056.1"/>
</dbReference>
<reference evidence="1 2" key="1">
    <citation type="journal article" date="2015" name="Genome Announc.">
        <title>Genome Assemblies of Three Soil-Associated Devosia species: D. insulae, D. limi, and D. soli.</title>
        <authorList>
            <person name="Hassan Y.I."/>
            <person name="Lepp D."/>
            <person name="Zhou T."/>
        </authorList>
    </citation>
    <scope>NUCLEOTIDE SEQUENCE [LARGE SCALE GENOMIC DNA]</scope>
    <source>
        <strain evidence="1 2">DS-56</strain>
    </source>
</reference>
<dbReference type="OrthoDB" id="5461292at2"/>
<evidence type="ECO:0000313" key="1">
    <source>
        <dbReference type="EMBL" id="OEO32769.1"/>
    </source>
</evidence>
<protein>
    <submittedName>
        <fullName evidence="1">Uncharacterized protein</fullName>
    </submittedName>
</protein>
<organism evidence="1 2">
    <name type="scientific">Devosia insulae DS-56</name>
    <dbReference type="NCBI Taxonomy" id="1116389"/>
    <lineage>
        <taxon>Bacteria</taxon>
        <taxon>Pseudomonadati</taxon>
        <taxon>Pseudomonadota</taxon>
        <taxon>Alphaproteobacteria</taxon>
        <taxon>Hyphomicrobiales</taxon>
        <taxon>Devosiaceae</taxon>
        <taxon>Devosia</taxon>
    </lineage>
</organism>
<dbReference type="Proteomes" id="UP000095463">
    <property type="component" value="Unassembled WGS sequence"/>
</dbReference>